<reference evidence="4" key="1">
    <citation type="submission" date="2018-05" db="EMBL/GenBank/DDBJ databases">
        <title>Leptospira yasudae sp. nov. and Leptospira stimsonii sp. nov., two pathogenic species of the genus Leptospira isolated from environmental sources.</title>
        <authorList>
            <person name="Casanovas-Massana A."/>
            <person name="Hamond C."/>
            <person name="Santos L.A."/>
            <person name="Hacker K.P."/>
            <person name="Balassiano I."/>
            <person name="Medeiros M.A."/>
            <person name="Reis M.G."/>
            <person name="Ko A.I."/>
            <person name="Wunder E.A."/>
        </authorList>
    </citation>
    <scope>NUCLEOTIDE SEQUENCE [LARGE SCALE GENOMIC DNA]</scope>
    <source>
        <strain evidence="4">Yale</strain>
    </source>
</reference>
<comment type="caution">
    <text evidence="3">The sequence shown here is derived from an EMBL/GenBank/DDBJ whole genome shotgun (WGS) entry which is preliminary data.</text>
</comment>
<dbReference type="InterPro" id="IPR013538">
    <property type="entry name" value="ASHA1/2-like_C"/>
</dbReference>
<dbReference type="Proteomes" id="UP000265798">
    <property type="component" value="Unassembled WGS sequence"/>
</dbReference>
<organism evidence="3 4">
    <name type="scientific">Leptospira stimsonii</name>
    <dbReference type="NCBI Taxonomy" id="2202203"/>
    <lineage>
        <taxon>Bacteria</taxon>
        <taxon>Pseudomonadati</taxon>
        <taxon>Spirochaetota</taxon>
        <taxon>Spirochaetia</taxon>
        <taxon>Leptospirales</taxon>
        <taxon>Leptospiraceae</taxon>
        <taxon>Leptospira</taxon>
    </lineage>
</organism>
<evidence type="ECO:0000313" key="4">
    <source>
        <dbReference type="Proteomes" id="UP000265798"/>
    </source>
</evidence>
<sequence>MSERKDIQNPEFTFSRTFDFPRELVWKAWTEPKRLAEWWGPKGLKMGVTHLDLKPGGLFHYSMTTPDGQTMWGRFVYKEITPPEKLVYVVSFSDENAGMSLPPMAANWPLEILNTVIFTEEKGKTILSLKGTPINATPEEIKVFGDNFPSMNQGFTGTLDQLEAYLAKQ</sequence>
<protein>
    <submittedName>
        <fullName evidence="3">Polyketide cyclase</fullName>
    </submittedName>
</protein>
<proteinExistence type="inferred from homology"/>
<accession>A0A396YV28</accession>
<dbReference type="Gene3D" id="3.30.530.20">
    <property type="match status" value="1"/>
</dbReference>
<dbReference type="Pfam" id="PF08327">
    <property type="entry name" value="AHSA1"/>
    <property type="match status" value="1"/>
</dbReference>
<dbReference type="OrthoDB" id="118413at2"/>
<dbReference type="AlphaFoldDB" id="A0A396YV28"/>
<dbReference type="EMBL" id="QHCT01000006">
    <property type="protein sequence ID" value="RHX87089.1"/>
    <property type="molecule type" value="Genomic_DNA"/>
</dbReference>
<feature type="domain" description="Activator of Hsp90 ATPase homologue 1/2-like C-terminal" evidence="2">
    <location>
        <begin position="19"/>
        <end position="166"/>
    </location>
</feature>
<evidence type="ECO:0000313" key="3">
    <source>
        <dbReference type="EMBL" id="RHX87089.1"/>
    </source>
</evidence>
<comment type="similarity">
    <text evidence="1">Belongs to the AHA1 family.</text>
</comment>
<name>A0A396YV28_9LEPT</name>
<evidence type="ECO:0000259" key="2">
    <source>
        <dbReference type="Pfam" id="PF08327"/>
    </source>
</evidence>
<evidence type="ECO:0000256" key="1">
    <source>
        <dbReference type="ARBA" id="ARBA00006817"/>
    </source>
</evidence>
<dbReference type="CDD" id="cd07814">
    <property type="entry name" value="SRPBCC_CalC_Aha1-like"/>
    <property type="match status" value="1"/>
</dbReference>
<dbReference type="SUPFAM" id="SSF55961">
    <property type="entry name" value="Bet v1-like"/>
    <property type="match status" value="1"/>
</dbReference>
<gene>
    <name evidence="3" type="ORF">DLM75_19155</name>
</gene>
<dbReference type="RefSeq" id="WP_118970103.1">
    <property type="nucleotide sequence ID" value="NZ_QHCT01000006.1"/>
</dbReference>
<dbReference type="InterPro" id="IPR023393">
    <property type="entry name" value="START-like_dom_sf"/>
</dbReference>